<keyword evidence="7" id="KW-0067">ATP-binding</keyword>
<proteinExistence type="inferred from homology"/>
<protein>
    <submittedName>
        <fullName evidence="12">ABC transporter A family member 7</fullName>
    </submittedName>
</protein>
<feature type="domain" description="ABC transporter" evidence="11">
    <location>
        <begin position="556"/>
        <end position="785"/>
    </location>
</feature>
<dbReference type="Proteomes" id="UP000054408">
    <property type="component" value="Unassembled WGS sequence"/>
</dbReference>
<comment type="subcellular location">
    <subcellularLocation>
        <location evidence="1">Membrane</location>
        <topology evidence="1">Multi-pass membrane protein</topology>
    </subcellularLocation>
</comment>
<dbReference type="STRING" id="461836.A0A0L0D1P2"/>
<dbReference type="InterPro" id="IPR027417">
    <property type="entry name" value="P-loop_NTPase"/>
</dbReference>
<dbReference type="InterPro" id="IPR003593">
    <property type="entry name" value="AAA+_ATPase"/>
</dbReference>
<evidence type="ECO:0000259" key="11">
    <source>
        <dbReference type="PROSITE" id="PS50893"/>
    </source>
</evidence>
<gene>
    <name evidence="12" type="ORF">AMSG_00168</name>
</gene>
<dbReference type="RefSeq" id="XP_013763030.1">
    <property type="nucleotide sequence ID" value="XM_013907576.1"/>
</dbReference>
<comment type="similarity">
    <text evidence="2">Belongs to the ABC transporter superfamily. ABCA family.</text>
</comment>
<dbReference type="EMBL" id="GL349433">
    <property type="protein sequence ID" value="KNC46050.1"/>
    <property type="molecule type" value="Genomic_DNA"/>
</dbReference>
<evidence type="ECO:0000256" key="7">
    <source>
        <dbReference type="ARBA" id="ARBA00022840"/>
    </source>
</evidence>
<evidence type="ECO:0000256" key="1">
    <source>
        <dbReference type="ARBA" id="ARBA00004141"/>
    </source>
</evidence>
<dbReference type="InterPro" id="IPR003439">
    <property type="entry name" value="ABC_transporter-like_ATP-bd"/>
</dbReference>
<dbReference type="GO" id="GO:0016887">
    <property type="term" value="F:ATP hydrolysis activity"/>
    <property type="evidence" value="ECO:0007669"/>
    <property type="project" value="InterPro"/>
</dbReference>
<evidence type="ECO:0000256" key="6">
    <source>
        <dbReference type="ARBA" id="ARBA00022741"/>
    </source>
</evidence>
<dbReference type="GO" id="GO:0005524">
    <property type="term" value="F:ATP binding"/>
    <property type="evidence" value="ECO:0007669"/>
    <property type="project" value="UniProtKB-KW"/>
</dbReference>
<reference evidence="12 13" key="1">
    <citation type="submission" date="2010-05" db="EMBL/GenBank/DDBJ databases">
        <title>The Genome Sequence of Thecamonas trahens ATCC 50062.</title>
        <authorList>
            <consortium name="The Broad Institute Genome Sequencing Platform"/>
            <person name="Russ C."/>
            <person name="Cuomo C."/>
            <person name="Shea T."/>
            <person name="Young S.K."/>
            <person name="Zeng Q."/>
            <person name="Koehrsen M."/>
            <person name="Haas B."/>
            <person name="Borodovsky M."/>
            <person name="Guigo R."/>
            <person name="Alvarado L."/>
            <person name="Berlin A."/>
            <person name="Bochicchio J."/>
            <person name="Borenstein D."/>
            <person name="Chapman S."/>
            <person name="Chen Z."/>
            <person name="Freedman E."/>
            <person name="Gellesch M."/>
            <person name="Goldberg J."/>
            <person name="Griggs A."/>
            <person name="Gujja S."/>
            <person name="Heilman E."/>
            <person name="Heiman D."/>
            <person name="Hepburn T."/>
            <person name="Howarth C."/>
            <person name="Jen D."/>
            <person name="Larson L."/>
            <person name="Mehta T."/>
            <person name="Park D."/>
            <person name="Pearson M."/>
            <person name="Roberts A."/>
            <person name="Saif S."/>
            <person name="Shenoy N."/>
            <person name="Sisk P."/>
            <person name="Stolte C."/>
            <person name="Sykes S."/>
            <person name="Thomson T."/>
            <person name="Walk T."/>
            <person name="White J."/>
            <person name="Yandava C."/>
            <person name="Burger G."/>
            <person name="Gray M.W."/>
            <person name="Holland P.W.H."/>
            <person name="King N."/>
            <person name="Lang F.B.F."/>
            <person name="Roger A.J."/>
            <person name="Ruiz-Trillo I."/>
            <person name="Lander E."/>
            <person name="Nusbaum C."/>
        </authorList>
    </citation>
    <scope>NUCLEOTIDE SEQUENCE [LARGE SCALE GENOMIC DNA]</scope>
    <source>
        <strain evidence="12 13">ATCC 50062</strain>
    </source>
</reference>
<name>A0A0L0D1P2_THETB</name>
<keyword evidence="8 10" id="KW-1133">Transmembrane helix</keyword>
<evidence type="ECO:0000256" key="2">
    <source>
        <dbReference type="ARBA" id="ARBA00008869"/>
    </source>
</evidence>
<dbReference type="InterPro" id="IPR026082">
    <property type="entry name" value="ABCA"/>
</dbReference>
<accession>A0A0L0D1P2</accession>
<dbReference type="eggNOG" id="KOG0059">
    <property type="taxonomic scope" value="Eukaryota"/>
</dbReference>
<dbReference type="GO" id="GO:0140359">
    <property type="term" value="F:ABC-type transporter activity"/>
    <property type="evidence" value="ECO:0007669"/>
    <property type="project" value="InterPro"/>
</dbReference>
<evidence type="ECO:0000313" key="13">
    <source>
        <dbReference type="Proteomes" id="UP000054408"/>
    </source>
</evidence>
<evidence type="ECO:0000256" key="3">
    <source>
        <dbReference type="ARBA" id="ARBA00022448"/>
    </source>
</evidence>
<dbReference type="PROSITE" id="PS00211">
    <property type="entry name" value="ABC_TRANSPORTER_1"/>
    <property type="match status" value="1"/>
</dbReference>
<dbReference type="Gene3D" id="3.40.50.300">
    <property type="entry name" value="P-loop containing nucleotide triphosphate hydrolases"/>
    <property type="match status" value="1"/>
</dbReference>
<dbReference type="CDD" id="cd03263">
    <property type="entry name" value="ABC_subfamily_A"/>
    <property type="match status" value="1"/>
</dbReference>
<feature type="transmembrane region" description="Helical" evidence="10">
    <location>
        <begin position="333"/>
        <end position="364"/>
    </location>
</feature>
<dbReference type="AlphaFoldDB" id="A0A0L0D1P2"/>
<feature type="transmembrane region" description="Helical" evidence="10">
    <location>
        <begin position="370"/>
        <end position="392"/>
    </location>
</feature>
<evidence type="ECO:0000256" key="5">
    <source>
        <dbReference type="ARBA" id="ARBA00022737"/>
    </source>
</evidence>
<evidence type="ECO:0000256" key="10">
    <source>
        <dbReference type="SAM" id="Phobius"/>
    </source>
</evidence>
<dbReference type="SMART" id="SM00382">
    <property type="entry name" value="AAA"/>
    <property type="match status" value="1"/>
</dbReference>
<keyword evidence="9 10" id="KW-0472">Membrane</keyword>
<dbReference type="GO" id="GO:0016020">
    <property type="term" value="C:membrane"/>
    <property type="evidence" value="ECO:0007669"/>
    <property type="project" value="UniProtKB-SubCell"/>
</dbReference>
<keyword evidence="13" id="KW-1185">Reference proteome</keyword>
<dbReference type="FunFam" id="3.40.50.300:FF:000335">
    <property type="entry name" value="ATP binding cassette subfamily A member 5"/>
    <property type="match status" value="1"/>
</dbReference>
<dbReference type="GO" id="GO:0005319">
    <property type="term" value="F:lipid transporter activity"/>
    <property type="evidence" value="ECO:0007669"/>
    <property type="project" value="TreeGrafter"/>
</dbReference>
<dbReference type="Pfam" id="PF00005">
    <property type="entry name" value="ABC_tran"/>
    <property type="match status" value="1"/>
</dbReference>
<dbReference type="OMA" id="MRRSCTM"/>
<dbReference type="PROSITE" id="PS50893">
    <property type="entry name" value="ABC_TRANSPORTER_2"/>
    <property type="match status" value="1"/>
</dbReference>
<feature type="transmembrane region" description="Helical" evidence="10">
    <location>
        <begin position="399"/>
        <end position="422"/>
    </location>
</feature>
<dbReference type="PANTHER" id="PTHR19229:SF36">
    <property type="entry name" value="ATP-BINDING CASSETTE SUB-FAMILY A MEMBER 2"/>
    <property type="match status" value="1"/>
</dbReference>
<feature type="transmembrane region" description="Helical" evidence="10">
    <location>
        <begin position="58"/>
        <end position="78"/>
    </location>
</feature>
<evidence type="ECO:0000313" key="12">
    <source>
        <dbReference type="EMBL" id="KNC46050.1"/>
    </source>
</evidence>
<dbReference type="PANTHER" id="PTHR19229">
    <property type="entry name" value="ATP-BINDING CASSETTE TRANSPORTER SUBFAMILY A ABCA"/>
    <property type="match status" value="1"/>
</dbReference>
<feature type="transmembrane region" description="Helical" evidence="10">
    <location>
        <begin position="289"/>
        <end position="312"/>
    </location>
</feature>
<dbReference type="SUPFAM" id="SSF52540">
    <property type="entry name" value="P-loop containing nucleoside triphosphate hydrolases"/>
    <property type="match status" value="1"/>
</dbReference>
<sequence length="867" mass="92466">MNGRERRGEGGRVGAHERTPLVARAGASERVGATLWQQSMAYARKLASGTSRKRVSTIFAIVVPLLVVTTIGLLQLLLDKELVMGPAKGTLAGDSFDASHSMSNAFGYQNNWLVEPEPGMADIDVGWRNWTGDGSGMMARVPSASFTGWIPGTTLVVPSFTRFEPGVDINAALLAAQAEASAHFGVDSTSSAGAAALTEIMPEGVIHMQRVNASAREMQIVLQYSRSSALENAEWAYLVFNFDPSAEYARWLTYLPAAMLDFLGLDYALEVTTGELPYIALGLPFDLSLVISGFLFPLALTVLVPSFVYAAVAVKASRERELMRMNGLSLGAYWGVTAAFNLGMQLAASAVFLISSLCFQLRFFTETSPLVYLALVLVWSLAGVAFSLVCSVPFSKPRLAVLVIYGLVLASVLTASNLNAFVWSNSRAPVWFLLWPPFALTRTIYLIANGVLQGDALVASALSPGHEFGLCCLLLTLEAALMSAAAPYLDTVIPQAFGVARPLLWPCMRDNRVDGGWSSGTEPYPDDDAREMGLDVAAEAERAAGGLTSAAGSPAVAVVNLNKLFGKHHAVRNLCLAIDEGECFGLLGPNGAGKSTTIGMLTGLLPASSGRAVMYGHDLASELAEIRSLLGVCPQHDILDPLLTVRETAIFYARLKGLAPDAANTAVADLLAQCGLEEASGKLTPQLSGGMRRRLSILIALVGGARVVFLDEPTTGLGVEERRAIWAIVAEARRGRVIVLTTHSMEEADVLCSRIGIVSRGRLQCVGTQAELKRRYGAGYRLVLKVAVHAVDHVVAAVQEELESARVLNRFKGTVTLSVEGVAVSGLFAVMEDIKTRLGGLVHDYSVSGTSLEEVFVSIVRADEGQV</sequence>
<organism evidence="12 13">
    <name type="scientific">Thecamonas trahens ATCC 50062</name>
    <dbReference type="NCBI Taxonomy" id="461836"/>
    <lineage>
        <taxon>Eukaryota</taxon>
        <taxon>Apusozoa</taxon>
        <taxon>Apusomonadida</taxon>
        <taxon>Apusomonadidae</taxon>
        <taxon>Thecamonas</taxon>
    </lineage>
</organism>
<dbReference type="InterPro" id="IPR017871">
    <property type="entry name" value="ABC_transporter-like_CS"/>
</dbReference>
<keyword evidence="6" id="KW-0547">Nucleotide-binding</keyword>
<keyword evidence="5" id="KW-0677">Repeat</keyword>
<evidence type="ECO:0000256" key="9">
    <source>
        <dbReference type="ARBA" id="ARBA00023136"/>
    </source>
</evidence>
<keyword evidence="4 10" id="KW-0812">Transmembrane</keyword>
<dbReference type="OrthoDB" id="8061355at2759"/>
<evidence type="ECO:0000256" key="8">
    <source>
        <dbReference type="ARBA" id="ARBA00022989"/>
    </source>
</evidence>
<evidence type="ECO:0000256" key="4">
    <source>
        <dbReference type="ARBA" id="ARBA00022692"/>
    </source>
</evidence>
<keyword evidence="3" id="KW-0813">Transport</keyword>
<dbReference type="GeneID" id="25559987"/>